<sequence length="405" mass="44193">MPETVPERRAIPKERSQTCPFDPPATLRELRTQDPVCPVAMADGSSGWLLTRHEDVHAVLGDHRRFSSRGELRNSALDGQVTAARPARPGEINSVDPPEHTRLRRKLAGKFTTSRMAQLSERIAGIVDDALDTMELLGPPVDLVEAFASPIPSLVICELLGVDYAERAEFQERTKAMLTLGASADQFMAAVEEMTGYVTKLVVAKRARPTDDVLSNLAADEELTTEEVSRMGLALLAAGHETTAHMLALGTFALLRNPDQLAALRADPDLVNGAVEELLRYLTIAQYGAERSATEDVEVGGRLIRRGDVVVPALMAANRDPERFGDPDVLDVTRQAAGHVAFGFGIHQCLGQQLARVELRIGYKALFQRFPTLRLAVPPEDVPLRTDSITYGLARLPVTWDAVGL</sequence>
<reference evidence="4 5" key="1">
    <citation type="submission" date="2023-04" db="EMBL/GenBank/DDBJ databases">
        <title>Forest soil microbial communities from Buena Vista Peninsula, Colon Province, Panama.</title>
        <authorList>
            <person name="Bouskill N."/>
        </authorList>
    </citation>
    <scope>NUCLEOTIDE SEQUENCE [LARGE SCALE GENOMIC DNA]</scope>
    <source>
        <strain evidence="4 5">GGS1</strain>
    </source>
</reference>
<dbReference type="PRINTS" id="PR00385">
    <property type="entry name" value="P450"/>
</dbReference>
<evidence type="ECO:0000256" key="3">
    <source>
        <dbReference type="SAM" id="MobiDB-lite"/>
    </source>
</evidence>
<keyword evidence="2" id="KW-0479">Metal-binding</keyword>
<dbReference type="InterPro" id="IPR036396">
    <property type="entry name" value="Cyt_P450_sf"/>
</dbReference>
<dbReference type="PROSITE" id="PS00086">
    <property type="entry name" value="CYTOCHROME_P450"/>
    <property type="match status" value="1"/>
</dbReference>
<dbReference type="InterPro" id="IPR001128">
    <property type="entry name" value="Cyt_P450"/>
</dbReference>
<dbReference type="Gene3D" id="1.10.630.10">
    <property type="entry name" value="Cytochrome P450"/>
    <property type="match status" value="1"/>
</dbReference>
<feature type="region of interest" description="Disordered" evidence="3">
    <location>
        <begin position="1"/>
        <end position="24"/>
    </location>
</feature>
<organism evidence="4 5">
    <name type="scientific">Streptomyces pseudovenezuelae</name>
    <dbReference type="NCBI Taxonomy" id="67350"/>
    <lineage>
        <taxon>Bacteria</taxon>
        <taxon>Bacillati</taxon>
        <taxon>Actinomycetota</taxon>
        <taxon>Actinomycetes</taxon>
        <taxon>Kitasatosporales</taxon>
        <taxon>Streptomycetaceae</taxon>
        <taxon>Streptomyces</taxon>
        <taxon>Streptomyces aurantiacus group</taxon>
    </lineage>
</organism>
<dbReference type="InterPro" id="IPR017972">
    <property type="entry name" value="Cyt_P450_CS"/>
</dbReference>
<comment type="caution">
    <text evidence="4">The sequence shown here is derived from an EMBL/GenBank/DDBJ whole genome shotgun (WGS) entry which is preliminary data.</text>
</comment>
<dbReference type="InterPro" id="IPR002397">
    <property type="entry name" value="Cyt_P450_B"/>
</dbReference>
<evidence type="ECO:0000313" key="5">
    <source>
        <dbReference type="Proteomes" id="UP001160499"/>
    </source>
</evidence>
<keyword evidence="5" id="KW-1185">Reference proteome</keyword>
<dbReference type="PRINTS" id="PR00359">
    <property type="entry name" value="BP450"/>
</dbReference>
<keyword evidence="2" id="KW-0560">Oxidoreductase</keyword>
<dbReference type="Proteomes" id="UP001160499">
    <property type="component" value="Unassembled WGS sequence"/>
</dbReference>
<evidence type="ECO:0000256" key="2">
    <source>
        <dbReference type="RuleBase" id="RU000461"/>
    </source>
</evidence>
<proteinExistence type="inferred from homology"/>
<dbReference type="EMBL" id="JARXVH010000008">
    <property type="protein sequence ID" value="MDH6218205.1"/>
    <property type="molecule type" value="Genomic_DNA"/>
</dbReference>
<gene>
    <name evidence="4" type="ORF">M2283_005537</name>
</gene>
<name>A0ABT6LPI0_9ACTN</name>
<dbReference type="Pfam" id="PF00067">
    <property type="entry name" value="p450"/>
    <property type="match status" value="1"/>
</dbReference>
<dbReference type="RefSeq" id="WP_280879074.1">
    <property type="nucleotide sequence ID" value="NZ_JARXVH010000008.1"/>
</dbReference>
<accession>A0ABT6LPI0</accession>
<keyword evidence="2" id="KW-0408">Iron</keyword>
<dbReference type="CDD" id="cd11030">
    <property type="entry name" value="CYP105-like"/>
    <property type="match status" value="1"/>
</dbReference>
<comment type="similarity">
    <text evidence="1 2">Belongs to the cytochrome P450 family.</text>
</comment>
<feature type="compositionally biased region" description="Basic and acidic residues" evidence="3">
    <location>
        <begin position="1"/>
        <end position="16"/>
    </location>
</feature>
<dbReference type="PANTHER" id="PTHR46696">
    <property type="entry name" value="P450, PUTATIVE (EUROFUNG)-RELATED"/>
    <property type="match status" value="1"/>
</dbReference>
<dbReference type="SUPFAM" id="SSF48264">
    <property type="entry name" value="Cytochrome P450"/>
    <property type="match status" value="1"/>
</dbReference>
<evidence type="ECO:0000313" key="4">
    <source>
        <dbReference type="EMBL" id="MDH6218205.1"/>
    </source>
</evidence>
<keyword evidence="2" id="KW-0503">Monooxygenase</keyword>
<protein>
    <submittedName>
        <fullName evidence="4">Cytochrome P450</fullName>
    </submittedName>
</protein>
<evidence type="ECO:0000256" key="1">
    <source>
        <dbReference type="ARBA" id="ARBA00010617"/>
    </source>
</evidence>
<keyword evidence="2" id="KW-0349">Heme</keyword>
<dbReference type="PANTHER" id="PTHR46696:SF1">
    <property type="entry name" value="CYTOCHROME P450 YJIB-RELATED"/>
    <property type="match status" value="1"/>
</dbReference>